<sequence>MSQFAERLQPTKQTISVFKSLILLQIQRSHPKNGLYLFA</sequence>
<accession>A0A8I0N0A7</accession>
<dbReference type="Proteomes" id="UP000660708">
    <property type="component" value="Unassembled WGS sequence"/>
</dbReference>
<evidence type="ECO:0000313" key="1">
    <source>
        <dbReference type="EMBL" id="MBE0348597.1"/>
    </source>
</evidence>
<proteinExistence type="predicted"/>
<protein>
    <submittedName>
        <fullName evidence="1">Uncharacterized protein</fullName>
    </submittedName>
</protein>
<reference evidence="1 2" key="1">
    <citation type="submission" date="2015-06" db="EMBL/GenBank/DDBJ databases">
        <title>Genome sequence of Pseudoalteromonas peptidolytica.</title>
        <authorList>
            <person name="Xie B.-B."/>
            <person name="Rong J.-C."/>
            <person name="Qin Q.-L."/>
            <person name="Zhang Y.-Z."/>
        </authorList>
    </citation>
    <scope>NUCLEOTIDE SEQUENCE [LARGE SCALE GENOMIC DNA]</scope>
    <source>
        <strain evidence="1 2">F12-50-A1</strain>
    </source>
</reference>
<organism evidence="1 2">
    <name type="scientific">Pseudoalteromonas peptidolytica F12-50-A1</name>
    <dbReference type="NCBI Taxonomy" id="1315280"/>
    <lineage>
        <taxon>Bacteria</taxon>
        <taxon>Pseudomonadati</taxon>
        <taxon>Pseudomonadota</taxon>
        <taxon>Gammaproteobacteria</taxon>
        <taxon>Alteromonadales</taxon>
        <taxon>Pseudoalteromonadaceae</taxon>
        <taxon>Pseudoalteromonas</taxon>
    </lineage>
</organism>
<dbReference type="AlphaFoldDB" id="A0A8I0N0A7"/>
<keyword evidence="2" id="KW-1185">Reference proteome</keyword>
<comment type="caution">
    <text evidence="1">The sequence shown here is derived from an EMBL/GenBank/DDBJ whole genome shotgun (WGS) entry which is preliminary data.</text>
</comment>
<gene>
    <name evidence="1" type="ORF">PPEP_b0382</name>
</gene>
<evidence type="ECO:0000313" key="2">
    <source>
        <dbReference type="Proteomes" id="UP000660708"/>
    </source>
</evidence>
<dbReference type="EMBL" id="AQHF01000034">
    <property type="protein sequence ID" value="MBE0348597.1"/>
    <property type="molecule type" value="Genomic_DNA"/>
</dbReference>
<name>A0A8I0N0A7_9GAMM</name>